<dbReference type="GO" id="GO:0004175">
    <property type="term" value="F:endopeptidase activity"/>
    <property type="evidence" value="ECO:0007669"/>
    <property type="project" value="UniProtKB-ARBA"/>
</dbReference>
<feature type="transmembrane region" description="Helical" evidence="1">
    <location>
        <begin position="35"/>
        <end position="57"/>
    </location>
</feature>
<dbReference type="AlphaFoldDB" id="A0A0S7BT19"/>
<keyword evidence="1" id="KW-0812">Transmembrane</keyword>
<feature type="transmembrane region" description="Helical" evidence="1">
    <location>
        <begin position="224"/>
        <end position="241"/>
    </location>
</feature>
<protein>
    <submittedName>
        <fullName evidence="3">Membrane protease YdiL, CAAX protease family</fullName>
    </submittedName>
</protein>
<keyword evidence="3" id="KW-0378">Hydrolase</keyword>
<dbReference type="Pfam" id="PF02517">
    <property type="entry name" value="Rce1-like"/>
    <property type="match status" value="1"/>
</dbReference>
<evidence type="ECO:0000256" key="1">
    <source>
        <dbReference type="SAM" id="Phobius"/>
    </source>
</evidence>
<evidence type="ECO:0000313" key="4">
    <source>
        <dbReference type="Proteomes" id="UP000053370"/>
    </source>
</evidence>
<keyword evidence="1" id="KW-1133">Transmembrane helix</keyword>
<keyword evidence="4" id="KW-1185">Reference proteome</keyword>
<keyword evidence="3" id="KW-0645">Protease</keyword>
<dbReference type="Proteomes" id="UP000053370">
    <property type="component" value="Unassembled WGS sequence"/>
</dbReference>
<feature type="transmembrane region" description="Helical" evidence="1">
    <location>
        <begin position="247"/>
        <end position="268"/>
    </location>
</feature>
<organism evidence="3">
    <name type="scientific">Flexilinea flocculi</name>
    <dbReference type="NCBI Taxonomy" id="1678840"/>
    <lineage>
        <taxon>Bacteria</taxon>
        <taxon>Bacillati</taxon>
        <taxon>Chloroflexota</taxon>
        <taxon>Anaerolineae</taxon>
        <taxon>Anaerolineales</taxon>
        <taxon>Anaerolineaceae</taxon>
        <taxon>Flexilinea</taxon>
    </lineage>
</organism>
<accession>A0A0S7BT19</accession>
<proteinExistence type="predicted"/>
<dbReference type="InterPro" id="IPR003675">
    <property type="entry name" value="Rce1/LyrA-like_dom"/>
</dbReference>
<sequence>MTEDHEKTIQARQAKIDASTQAVPLHKEQPMIIKALAVAATLIGLFVIQRATGKLGWAVADWFQWEKIDPDQSFTRLSMHHLVQMILVAALIWIFKRFIQKEFGFQTGDVRTGGRIVLIFSLSITGIALAYHLLMQRIGNLPVYAYPLSVRNVLGSLGFQLLICGPSEEIVYRALPVTLLLSVFGRSIRITEDISLEVVLTALLFAAAHVSWSGFPASVREWNLFPLLYAFAMGVLNGAVYQKTRSILYPMAMHSISNFVMVGTGYLFHLLQQA</sequence>
<dbReference type="STRING" id="1678840.ATC1_13940"/>
<feature type="transmembrane region" description="Helical" evidence="1">
    <location>
        <begin position="77"/>
        <end position="95"/>
    </location>
</feature>
<keyword evidence="1" id="KW-0472">Membrane</keyword>
<feature type="domain" description="CAAX prenyl protease 2/Lysostaphin resistance protein A-like" evidence="2">
    <location>
        <begin position="156"/>
        <end position="260"/>
    </location>
</feature>
<dbReference type="GO" id="GO:0080120">
    <property type="term" value="P:CAAX-box protein maturation"/>
    <property type="evidence" value="ECO:0007669"/>
    <property type="project" value="UniProtKB-ARBA"/>
</dbReference>
<dbReference type="GO" id="GO:0006508">
    <property type="term" value="P:proteolysis"/>
    <property type="evidence" value="ECO:0007669"/>
    <property type="project" value="UniProtKB-KW"/>
</dbReference>
<reference evidence="3" key="1">
    <citation type="journal article" date="2015" name="Genome Announc.">
        <title>Draft Genome Sequence of Anaerolineae Strain TC1, a Novel Isolate from a Methanogenic Wastewater Treatment System.</title>
        <authorList>
            <person name="Matsuura N."/>
            <person name="Tourlousse D.M."/>
            <person name="Sun L."/>
            <person name="Toyonaga M."/>
            <person name="Kuroda K."/>
            <person name="Ohashi A."/>
            <person name="Cruz R."/>
            <person name="Yamaguchi T."/>
            <person name="Sekiguchi Y."/>
        </authorList>
    </citation>
    <scope>NUCLEOTIDE SEQUENCE [LARGE SCALE GENOMIC DNA]</scope>
    <source>
        <strain evidence="3">TC1</strain>
    </source>
</reference>
<evidence type="ECO:0000259" key="2">
    <source>
        <dbReference type="Pfam" id="PF02517"/>
    </source>
</evidence>
<name>A0A0S7BT19_9CHLR</name>
<dbReference type="EMBL" id="DF968181">
    <property type="protein sequence ID" value="GAP40958.1"/>
    <property type="molecule type" value="Genomic_DNA"/>
</dbReference>
<evidence type="ECO:0000313" key="3">
    <source>
        <dbReference type="EMBL" id="GAP40958.1"/>
    </source>
</evidence>
<feature type="transmembrane region" description="Helical" evidence="1">
    <location>
        <begin position="116"/>
        <end position="135"/>
    </location>
</feature>
<gene>
    <name evidence="3" type="ORF">ATC1_13940</name>
</gene>